<dbReference type="HOGENOM" id="CLU_086382_1_1_10"/>
<gene>
    <name evidence="2" type="ordered locus">Lbys_1306</name>
</gene>
<sequence>MQFLSEIQQKNIVNAIHEAEELTTGEIKVHVEEHCPYADPMDRAKEVFEYLSLHKTALRNGVLIYLAYGDHKFCILGDEGINEKVGQEFWNSTREILLENFKIGDFENGFIQAIEEAGRKLREYFPCAGSNLNELPNEISFG</sequence>
<proteinExistence type="predicted"/>
<dbReference type="InterPro" id="IPR007621">
    <property type="entry name" value="TPM_dom"/>
</dbReference>
<keyword evidence="3" id="KW-1185">Reference proteome</keyword>
<dbReference type="PANTHER" id="PTHR30373">
    <property type="entry name" value="UPF0603 PROTEIN YGCG"/>
    <property type="match status" value="1"/>
</dbReference>
<accession>E4RVG1</accession>
<dbReference type="KEGG" id="lby:Lbys_1306"/>
<evidence type="ECO:0000313" key="2">
    <source>
        <dbReference type="EMBL" id="ADQ17025.1"/>
    </source>
</evidence>
<reference key="1">
    <citation type="submission" date="2010-11" db="EMBL/GenBank/DDBJ databases">
        <title>The complete genome of Leadbetterella byssophila DSM 17132.</title>
        <authorList>
            <consortium name="US DOE Joint Genome Institute (JGI-PGF)"/>
            <person name="Lucas S."/>
            <person name="Copeland A."/>
            <person name="Lapidus A."/>
            <person name="Glavina del Rio T."/>
            <person name="Dalin E."/>
            <person name="Tice H."/>
            <person name="Bruce D."/>
            <person name="Goodwin L."/>
            <person name="Pitluck S."/>
            <person name="Kyrpides N."/>
            <person name="Mavromatis K."/>
            <person name="Ivanova N."/>
            <person name="Teshima H."/>
            <person name="Brettin T."/>
            <person name="Detter J.C."/>
            <person name="Han C."/>
            <person name="Tapia R."/>
            <person name="Land M."/>
            <person name="Hauser L."/>
            <person name="Markowitz V."/>
            <person name="Cheng J.-F."/>
            <person name="Hugenholtz P."/>
            <person name="Woyke T."/>
            <person name="Wu D."/>
            <person name="Tindall B."/>
            <person name="Pomrenke H.G."/>
            <person name="Brambilla E."/>
            <person name="Klenk H.-P."/>
            <person name="Eisen J.A."/>
        </authorList>
    </citation>
    <scope>NUCLEOTIDE SEQUENCE [LARGE SCALE GENOMIC DNA]</scope>
    <source>
        <strain>DSM 17132</strain>
    </source>
</reference>
<dbReference type="PANTHER" id="PTHR30373:SF8">
    <property type="entry name" value="BLL7265 PROTEIN"/>
    <property type="match status" value="1"/>
</dbReference>
<evidence type="ECO:0000313" key="3">
    <source>
        <dbReference type="Proteomes" id="UP000007435"/>
    </source>
</evidence>
<dbReference type="Pfam" id="PF04536">
    <property type="entry name" value="TPM_phosphatase"/>
    <property type="match status" value="1"/>
</dbReference>
<protein>
    <recommendedName>
        <fullName evidence="1">TPM domain-containing protein</fullName>
    </recommendedName>
</protein>
<dbReference type="EMBL" id="CP002305">
    <property type="protein sequence ID" value="ADQ17025.1"/>
    <property type="molecule type" value="Genomic_DNA"/>
</dbReference>
<dbReference type="AlphaFoldDB" id="E4RVG1"/>
<dbReference type="Proteomes" id="UP000007435">
    <property type="component" value="Chromosome"/>
</dbReference>
<dbReference type="OrthoDB" id="9786161at2"/>
<dbReference type="Gene3D" id="3.10.310.50">
    <property type="match status" value="1"/>
</dbReference>
<reference evidence="2 3" key="2">
    <citation type="journal article" date="2011" name="Stand. Genomic Sci.">
        <title>Complete genome sequence of Leadbetterella byssophila type strain (4M15).</title>
        <authorList>
            <person name="Abt B."/>
            <person name="Teshima H."/>
            <person name="Lucas S."/>
            <person name="Lapidus A."/>
            <person name="Del Rio T.G."/>
            <person name="Nolan M."/>
            <person name="Tice H."/>
            <person name="Cheng J.F."/>
            <person name="Pitluck S."/>
            <person name="Liolios K."/>
            <person name="Pagani I."/>
            <person name="Ivanova N."/>
            <person name="Mavromatis K."/>
            <person name="Pati A."/>
            <person name="Tapia R."/>
            <person name="Han C."/>
            <person name="Goodwin L."/>
            <person name="Chen A."/>
            <person name="Palaniappan K."/>
            <person name="Land M."/>
            <person name="Hauser L."/>
            <person name="Chang Y.J."/>
            <person name="Jeffries C.D."/>
            <person name="Rohde M."/>
            <person name="Goker M."/>
            <person name="Tindall B.J."/>
            <person name="Detter J.C."/>
            <person name="Woyke T."/>
            <person name="Bristow J."/>
            <person name="Eisen J.A."/>
            <person name="Markowitz V."/>
            <person name="Hugenholtz P."/>
            <person name="Klenk H.P."/>
            <person name="Kyrpides N.C."/>
        </authorList>
    </citation>
    <scope>NUCLEOTIDE SEQUENCE [LARGE SCALE GENOMIC DNA]</scope>
    <source>
        <strain evidence="3">DSM 17132 / JCM 16389 / KACC 11308 / NBRC 106382 / 4M15</strain>
    </source>
</reference>
<organism evidence="2 3">
    <name type="scientific">Leadbetterella byssophila (strain DSM 17132 / JCM 16389 / KACC 11308 / NBRC 106382 / 4M15)</name>
    <dbReference type="NCBI Taxonomy" id="649349"/>
    <lineage>
        <taxon>Bacteria</taxon>
        <taxon>Pseudomonadati</taxon>
        <taxon>Bacteroidota</taxon>
        <taxon>Cytophagia</taxon>
        <taxon>Cytophagales</taxon>
        <taxon>Leadbetterellaceae</taxon>
        <taxon>Leadbetterella</taxon>
    </lineage>
</organism>
<dbReference type="eggNOG" id="COG3762">
    <property type="taxonomic scope" value="Bacteria"/>
</dbReference>
<feature type="domain" description="TPM" evidence="1">
    <location>
        <begin position="2"/>
        <end position="118"/>
    </location>
</feature>
<name>E4RVG1_LEAB4</name>
<dbReference type="RefSeq" id="WP_013408074.1">
    <property type="nucleotide sequence ID" value="NC_014655.1"/>
</dbReference>
<evidence type="ECO:0000259" key="1">
    <source>
        <dbReference type="Pfam" id="PF04536"/>
    </source>
</evidence>
<dbReference type="STRING" id="649349.Lbys_1306"/>